<keyword evidence="3" id="KW-0963">Cytoplasm</keyword>
<feature type="region of interest" description="Disordered" evidence="4">
    <location>
        <begin position="69"/>
        <end position="94"/>
    </location>
</feature>
<proteinExistence type="inferred from homology"/>
<sequence>MDDTQSTTTFTDTESSGVPFDDLESTLREVREMRAKLSELMEEFVSQQEEMEQLDKENAQIRRKIAESTMMQSSEKISPSVSNNNNRRTEGNSSIPETISHLLKIAKHPLNIDQSKKSMQILRKAQKEMEQIKTACIELDKFYGGSEEKLLKRREENDQLRKKLTHVDSRNMTEGIPEDANGALKPMLTLSHTSIMQSSPEKPNLTVDSMILLVEGKDPLKMQLDLESTLQRTKFCVTEGEQYRIRIDFFVHRENIKGLKYVHKVNRMNINLSKTVHKLGTYAPHKEMQTFTLEPQAAPVGIFYRGKYTIKSQLIDENEQNLLTWTWILKVVKK</sequence>
<dbReference type="PRINTS" id="PR00492">
    <property type="entry name" value="RHOGDI"/>
</dbReference>
<dbReference type="GO" id="GO:0005829">
    <property type="term" value="C:cytosol"/>
    <property type="evidence" value="ECO:0007669"/>
    <property type="project" value="TreeGrafter"/>
</dbReference>
<evidence type="ECO:0000313" key="5">
    <source>
        <dbReference type="EMBL" id="KAK5983290.1"/>
    </source>
</evidence>
<evidence type="ECO:0000256" key="3">
    <source>
        <dbReference type="ARBA" id="ARBA00022490"/>
    </source>
</evidence>
<dbReference type="GO" id="GO:0005094">
    <property type="term" value="F:Rho GDP-dissociation inhibitor activity"/>
    <property type="evidence" value="ECO:0007669"/>
    <property type="project" value="InterPro"/>
</dbReference>
<accession>A0AAN8G4F1</accession>
<dbReference type="InterPro" id="IPR000406">
    <property type="entry name" value="Rho_GDI"/>
</dbReference>
<keyword evidence="6" id="KW-1185">Reference proteome</keyword>
<reference evidence="5 6" key="1">
    <citation type="submission" date="2019-10" db="EMBL/GenBank/DDBJ databases">
        <title>Assembly and Annotation for the nematode Trichostrongylus colubriformis.</title>
        <authorList>
            <person name="Martin J."/>
        </authorList>
    </citation>
    <scope>NUCLEOTIDE SEQUENCE [LARGE SCALE GENOMIC DNA]</scope>
    <source>
        <strain evidence="5">G859</strain>
        <tissue evidence="5">Whole worm</tissue>
    </source>
</reference>
<name>A0AAN8G4F1_TRICO</name>
<comment type="similarity">
    <text evidence="2">Belongs to the Rho GDI family.</text>
</comment>
<evidence type="ECO:0000256" key="2">
    <source>
        <dbReference type="ARBA" id="ARBA00009758"/>
    </source>
</evidence>
<dbReference type="GO" id="GO:0007266">
    <property type="term" value="P:Rho protein signal transduction"/>
    <property type="evidence" value="ECO:0007669"/>
    <property type="project" value="InterPro"/>
</dbReference>
<dbReference type="Proteomes" id="UP001331761">
    <property type="component" value="Unassembled WGS sequence"/>
</dbReference>
<dbReference type="Gene3D" id="2.70.50.30">
    <property type="entry name" value="Coagulation Factor XIII, subunit A, domain 1"/>
    <property type="match status" value="1"/>
</dbReference>
<feature type="compositionally biased region" description="Low complexity" evidence="4">
    <location>
        <begin position="1"/>
        <end position="16"/>
    </location>
</feature>
<protein>
    <submittedName>
        <fullName evidence="5">Uncharacterized protein</fullName>
    </submittedName>
</protein>
<dbReference type="InterPro" id="IPR014756">
    <property type="entry name" value="Ig_E-set"/>
</dbReference>
<dbReference type="Pfam" id="PF02115">
    <property type="entry name" value="Rho_GDI"/>
    <property type="match status" value="1"/>
</dbReference>
<organism evidence="5 6">
    <name type="scientific">Trichostrongylus colubriformis</name>
    <name type="common">Black scour worm</name>
    <dbReference type="NCBI Taxonomy" id="6319"/>
    <lineage>
        <taxon>Eukaryota</taxon>
        <taxon>Metazoa</taxon>
        <taxon>Ecdysozoa</taxon>
        <taxon>Nematoda</taxon>
        <taxon>Chromadorea</taxon>
        <taxon>Rhabditida</taxon>
        <taxon>Rhabditina</taxon>
        <taxon>Rhabditomorpha</taxon>
        <taxon>Strongyloidea</taxon>
        <taxon>Trichostrongylidae</taxon>
        <taxon>Trichostrongylus</taxon>
    </lineage>
</organism>
<dbReference type="PANTHER" id="PTHR10980">
    <property type="entry name" value="RHO GDP-DISSOCIATION INHIBITOR"/>
    <property type="match status" value="1"/>
</dbReference>
<comment type="subcellular location">
    <subcellularLocation>
        <location evidence="1">Cytoplasm</location>
    </subcellularLocation>
</comment>
<dbReference type="PANTHER" id="PTHR10980:SF3">
    <property type="entry name" value="LD16419P"/>
    <property type="match status" value="1"/>
</dbReference>
<comment type="caution">
    <text evidence="5">The sequence shown here is derived from an EMBL/GenBank/DDBJ whole genome shotgun (WGS) entry which is preliminary data.</text>
</comment>
<evidence type="ECO:0000313" key="6">
    <source>
        <dbReference type="Proteomes" id="UP001331761"/>
    </source>
</evidence>
<evidence type="ECO:0000256" key="1">
    <source>
        <dbReference type="ARBA" id="ARBA00004496"/>
    </source>
</evidence>
<gene>
    <name evidence="5" type="ORF">GCK32_007038</name>
</gene>
<dbReference type="AlphaFoldDB" id="A0AAN8G4F1"/>
<dbReference type="InterPro" id="IPR024792">
    <property type="entry name" value="RhoGDI_dom_sf"/>
</dbReference>
<feature type="region of interest" description="Disordered" evidence="4">
    <location>
        <begin position="1"/>
        <end position="24"/>
    </location>
</feature>
<evidence type="ECO:0000256" key="4">
    <source>
        <dbReference type="SAM" id="MobiDB-lite"/>
    </source>
</evidence>
<dbReference type="SUPFAM" id="SSF81296">
    <property type="entry name" value="E set domains"/>
    <property type="match status" value="1"/>
</dbReference>
<dbReference type="GO" id="GO:0016020">
    <property type="term" value="C:membrane"/>
    <property type="evidence" value="ECO:0007669"/>
    <property type="project" value="TreeGrafter"/>
</dbReference>
<dbReference type="EMBL" id="WIXE01004154">
    <property type="protein sequence ID" value="KAK5983290.1"/>
    <property type="molecule type" value="Genomic_DNA"/>
</dbReference>